<dbReference type="CDD" id="cd00090">
    <property type="entry name" value="HTH_ARSR"/>
    <property type="match status" value="1"/>
</dbReference>
<gene>
    <name evidence="5" type="ORF">BC351_03750</name>
</gene>
<dbReference type="EMBL" id="MBTG01000012">
    <property type="protein sequence ID" value="OPH57643.1"/>
    <property type="molecule type" value="Genomic_DNA"/>
</dbReference>
<evidence type="ECO:0000256" key="2">
    <source>
        <dbReference type="ARBA" id="ARBA00023125"/>
    </source>
</evidence>
<dbReference type="InterPro" id="IPR011991">
    <property type="entry name" value="ArsR-like_HTH"/>
</dbReference>
<keyword evidence="6" id="KW-1185">Reference proteome</keyword>
<protein>
    <recommendedName>
        <fullName evidence="4">HTH marR-type domain-containing protein</fullName>
    </recommendedName>
</protein>
<proteinExistence type="predicted"/>
<sequence length="147" mass="16841">MNKPDTLDQLAASLLAVNRYLRYTTFGLESRTITRVQWLLLRHLSTEENQTVGQLAIKLDVQQSTMSQMLDRLEKAGLVVRRTSESDTRVKTVLLTEAGYDVIKQTEQAWKNKLAEPFEQFSPAEKLMLVELLARLVDKLPARDNHT</sequence>
<dbReference type="GO" id="GO:0003700">
    <property type="term" value="F:DNA-binding transcription factor activity"/>
    <property type="evidence" value="ECO:0007669"/>
    <property type="project" value="InterPro"/>
</dbReference>
<dbReference type="Pfam" id="PF01047">
    <property type="entry name" value="MarR"/>
    <property type="match status" value="1"/>
</dbReference>
<dbReference type="SMART" id="SM00347">
    <property type="entry name" value="HTH_MARR"/>
    <property type="match status" value="1"/>
</dbReference>
<evidence type="ECO:0000256" key="3">
    <source>
        <dbReference type="ARBA" id="ARBA00023163"/>
    </source>
</evidence>
<dbReference type="OrthoDB" id="327696at2"/>
<comment type="caution">
    <text evidence="5">The sequence shown here is derived from an EMBL/GenBank/DDBJ whole genome shotgun (WGS) entry which is preliminary data.</text>
</comment>
<dbReference type="SUPFAM" id="SSF46785">
    <property type="entry name" value="Winged helix' DNA-binding domain"/>
    <property type="match status" value="1"/>
</dbReference>
<evidence type="ECO:0000256" key="1">
    <source>
        <dbReference type="ARBA" id="ARBA00023015"/>
    </source>
</evidence>
<accession>A0A1V4HKQ5</accession>
<organism evidence="5 6">
    <name type="scientific">Paenibacillus ferrarius</name>
    <dbReference type="NCBI Taxonomy" id="1469647"/>
    <lineage>
        <taxon>Bacteria</taxon>
        <taxon>Bacillati</taxon>
        <taxon>Bacillota</taxon>
        <taxon>Bacilli</taxon>
        <taxon>Bacillales</taxon>
        <taxon>Paenibacillaceae</taxon>
        <taxon>Paenibacillus</taxon>
    </lineage>
</organism>
<dbReference type="RefSeq" id="WP_079413053.1">
    <property type="nucleotide sequence ID" value="NZ_MBTG01000012.1"/>
</dbReference>
<dbReference type="InterPro" id="IPR000835">
    <property type="entry name" value="HTH_MarR-typ"/>
</dbReference>
<dbReference type="AlphaFoldDB" id="A0A1V4HKQ5"/>
<dbReference type="PROSITE" id="PS50995">
    <property type="entry name" value="HTH_MARR_2"/>
    <property type="match status" value="1"/>
</dbReference>
<keyword evidence="3" id="KW-0804">Transcription</keyword>
<feature type="domain" description="HTH marR-type" evidence="4">
    <location>
        <begin position="7"/>
        <end position="138"/>
    </location>
</feature>
<dbReference type="PANTHER" id="PTHR42756:SF1">
    <property type="entry name" value="TRANSCRIPTIONAL REPRESSOR OF EMRAB OPERON"/>
    <property type="match status" value="1"/>
</dbReference>
<evidence type="ECO:0000259" key="4">
    <source>
        <dbReference type="PROSITE" id="PS50995"/>
    </source>
</evidence>
<dbReference type="PANTHER" id="PTHR42756">
    <property type="entry name" value="TRANSCRIPTIONAL REGULATOR, MARR"/>
    <property type="match status" value="1"/>
</dbReference>
<dbReference type="GO" id="GO:0003677">
    <property type="term" value="F:DNA binding"/>
    <property type="evidence" value="ECO:0007669"/>
    <property type="project" value="UniProtKB-KW"/>
</dbReference>
<evidence type="ECO:0000313" key="5">
    <source>
        <dbReference type="EMBL" id="OPH57643.1"/>
    </source>
</evidence>
<dbReference type="Gene3D" id="1.10.10.10">
    <property type="entry name" value="Winged helix-like DNA-binding domain superfamily/Winged helix DNA-binding domain"/>
    <property type="match status" value="1"/>
</dbReference>
<keyword evidence="1" id="KW-0805">Transcription regulation</keyword>
<keyword evidence="2" id="KW-0238">DNA-binding</keyword>
<evidence type="ECO:0000313" key="6">
    <source>
        <dbReference type="Proteomes" id="UP000190626"/>
    </source>
</evidence>
<dbReference type="STRING" id="1469647.BC351_03750"/>
<dbReference type="PRINTS" id="PR00598">
    <property type="entry name" value="HTHMARR"/>
</dbReference>
<dbReference type="Proteomes" id="UP000190626">
    <property type="component" value="Unassembled WGS sequence"/>
</dbReference>
<dbReference type="InterPro" id="IPR036390">
    <property type="entry name" value="WH_DNA-bd_sf"/>
</dbReference>
<name>A0A1V4HKQ5_9BACL</name>
<dbReference type="InterPro" id="IPR036388">
    <property type="entry name" value="WH-like_DNA-bd_sf"/>
</dbReference>
<reference evidence="6" key="1">
    <citation type="submission" date="2016-07" db="EMBL/GenBank/DDBJ databases">
        <authorList>
            <person name="Florea S."/>
            <person name="Webb J.S."/>
            <person name="Jaromczyk J."/>
            <person name="Schardl C.L."/>
        </authorList>
    </citation>
    <scope>NUCLEOTIDE SEQUENCE [LARGE SCALE GENOMIC DNA]</scope>
    <source>
        <strain evidence="6">CY1</strain>
    </source>
</reference>